<organism evidence="2 3">
    <name type="scientific">Streblomastix strix</name>
    <dbReference type="NCBI Taxonomy" id="222440"/>
    <lineage>
        <taxon>Eukaryota</taxon>
        <taxon>Metamonada</taxon>
        <taxon>Preaxostyla</taxon>
        <taxon>Oxymonadida</taxon>
        <taxon>Streblomastigidae</taxon>
        <taxon>Streblomastix</taxon>
    </lineage>
</organism>
<reference evidence="2 3" key="1">
    <citation type="submission" date="2019-03" db="EMBL/GenBank/DDBJ databases">
        <title>Single cell metagenomics reveals metabolic interactions within the superorganism composed of flagellate Streblomastix strix and complex community of Bacteroidetes bacteria on its surface.</title>
        <authorList>
            <person name="Treitli S.C."/>
            <person name="Kolisko M."/>
            <person name="Husnik F."/>
            <person name="Keeling P."/>
            <person name="Hampl V."/>
        </authorList>
    </citation>
    <scope>NUCLEOTIDE SEQUENCE [LARGE SCALE GENOMIC DNA]</scope>
    <source>
        <strain evidence="2">ST1C</strain>
    </source>
</reference>
<gene>
    <name evidence="2" type="ORF">EZS28_033552</name>
</gene>
<evidence type="ECO:0000313" key="2">
    <source>
        <dbReference type="EMBL" id="KAA6370922.1"/>
    </source>
</evidence>
<comment type="caution">
    <text evidence="2">The sequence shown here is derived from an EMBL/GenBank/DDBJ whole genome shotgun (WGS) entry which is preliminary data.</text>
</comment>
<feature type="region of interest" description="Disordered" evidence="1">
    <location>
        <begin position="71"/>
        <end position="96"/>
    </location>
</feature>
<dbReference type="EMBL" id="SNRW01014940">
    <property type="protein sequence ID" value="KAA6370922.1"/>
    <property type="molecule type" value="Genomic_DNA"/>
</dbReference>
<sequence>MWSNEPFFEEWRKHKKDTKDKIYSKWSGVEEDINGDKCPEFVDRYNKGYIQSANGLRITVPIKRQRVTKYFSENPTKDERQEKHYKQWKEEDKPAEERGYTVAQVYQQYIWTEPQGFNSAALFVLIISAPNDYYNQAQFINVMCK</sequence>
<evidence type="ECO:0000313" key="3">
    <source>
        <dbReference type="Proteomes" id="UP000324800"/>
    </source>
</evidence>
<dbReference type="AlphaFoldDB" id="A0A5J4ULJ6"/>
<evidence type="ECO:0000256" key="1">
    <source>
        <dbReference type="SAM" id="MobiDB-lite"/>
    </source>
</evidence>
<proteinExistence type="predicted"/>
<dbReference type="Proteomes" id="UP000324800">
    <property type="component" value="Unassembled WGS sequence"/>
</dbReference>
<feature type="compositionally biased region" description="Basic and acidic residues" evidence="1">
    <location>
        <begin position="75"/>
        <end position="96"/>
    </location>
</feature>
<name>A0A5J4ULJ6_9EUKA</name>
<accession>A0A5J4ULJ6</accession>
<protein>
    <submittedName>
        <fullName evidence="2">Uncharacterized protein</fullName>
    </submittedName>
</protein>